<organism evidence="3 4">
    <name type="scientific">Ciona intestinalis</name>
    <name type="common">Transparent sea squirt</name>
    <name type="synonym">Ascidia intestinalis</name>
    <dbReference type="NCBI Taxonomy" id="7719"/>
    <lineage>
        <taxon>Eukaryota</taxon>
        <taxon>Metazoa</taxon>
        <taxon>Chordata</taxon>
        <taxon>Tunicata</taxon>
        <taxon>Ascidiacea</taxon>
        <taxon>Phlebobranchia</taxon>
        <taxon>Cionidae</taxon>
        <taxon>Ciona</taxon>
    </lineage>
</organism>
<accession>H2XTR9</accession>
<protein>
    <recommendedName>
        <fullName evidence="2">YHYH domain-containing protein</fullName>
    </recommendedName>
</protein>
<evidence type="ECO:0000256" key="1">
    <source>
        <dbReference type="SAM" id="SignalP"/>
    </source>
</evidence>
<feature type="signal peptide" evidence="1">
    <location>
        <begin position="1"/>
        <end position="18"/>
    </location>
</feature>
<dbReference type="InterPro" id="IPR025924">
    <property type="entry name" value="YHYH_dom"/>
</dbReference>
<dbReference type="PANTHER" id="PTHR30289">
    <property type="entry name" value="UNCHARACTERIZED PROTEIN YBCL-RELATED"/>
    <property type="match status" value="1"/>
</dbReference>
<name>H2XTR9_CIOIN</name>
<proteinExistence type="predicted"/>
<feature type="chain" id="PRO_5003577820" description="YHYH domain-containing protein" evidence="1">
    <location>
        <begin position="19"/>
        <end position="303"/>
    </location>
</feature>
<dbReference type="Pfam" id="PF14240">
    <property type="entry name" value="YHYH"/>
    <property type="match status" value="1"/>
</dbReference>
<dbReference type="AlphaFoldDB" id="H2XTR9"/>
<reference evidence="3" key="2">
    <citation type="journal article" date="2008" name="Genome Biol.">
        <title>Improved genome assembly and evidence-based global gene model set for the chordate Ciona intestinalis: new insight into intron and operon populations.</title>
        <authorList>
            <person name="Satou Y."/>
            <person name="Mineta K."/>
            <person name="Ogasawara M."/>
            <person name="Sasakura Y."/>
            <person name="Shoguchi E."/>
            <person name="Ueno K."/>
            <person name="Yamada L."/>
            <person name="Matsumoto J."/>
            <person name="Wasserscheid J."/>
            <person name="Dewar K."/>
            <person name="Wiley G.B."/>
            <person name="Macmil S.L."/>
            <person name="Roe B.A."/>
            <person name="Zeller R.W."/>
            <person name="Hastings K.E."/>
            <person name="Lemaire P."/>
            <person name="Lindquist E."/>
            <person name="Endo T."/>
            <person name="Hotta K."/>
            <person name="Inaba K."/>
        </authorList>
    </citation>
    <scope>NUCLEOTIDE SEQUENCE [LARGE SCALE GENOMIC DNA]</scope>
    <source>
        <strain evidence="3">wild type</strain>
    </source>
</reference>
<dbReference type="EMBL" id="EAAA01001214">
    <property type="status" value="NOT_ANNOTATED_CDS"/>
    <property type="molecule type" value="Genomic_DNA"/>
</dbReference>
<dbReference type="Ensembl" id="ENSCINT00000030998.1">
    <property type="protein sequence ID" value="ENSCINP00000033053.1"/>
    <property type="gene ID" value="ENSCING00000018599.1"/>
</dbReference>
<dbReference type="InParanoid" id="H2XTR9"/>
<dbReference type="HOGENOM" id="CLU_900030_0_0_1"/>
<reference evidence="3" key="3">
    <citation type="submission" date="2025-08" db="UniProtKB">
        <authorList>
            <consortium name="Ensembl"/>
        </authorList>
    </citation>
    <scope>IDENTIFICATION</scope>
</reference>
<keyword evidence="1" id="KW-0732">Signal</keyword>
<dbReference type="GeneTree" id="ENSGT00940000174416"/>
<feature type="domain" description="YHYH" evidence="2">
    <location>
        <begin position="79"/>
        <end position="174"/>
    </location>
</feature>
<dbReference type="Proteomes" id="UP000008144">
    <property type="component" value="Chromosome 14"/>
</dbReference>
<keyword evidence="4" id="KW-1185">Reference proteome</keyword>
<evidence type="ECO:0000313" key="3">
    <source>
        <dbReference type="Ensembl" id="ENSCINP00000033053.1"/>
    </source>
</evidence>
<dbReference type="PANTHER" id="PTHR30289:SF8">
    <property type="entry name" value="YHYH DOMAIN-CONTAINING PROTEIN"/>
    <property type="match status" value="1"/>
</dbReference>
<dbReference type="STRING" id="7719.ENSCINP00000033053"/>
<evidence type="ECO:0000313" key="4">
    <source>
        <dbReference type="Proteomes" id="UP000008144"/>
    </source>
</evidence>
<reference evidence="4" key="1">
    <citation type="journal article" date="2002" name="Science">
        <title>The draft genome of Ciona intestinalis: insights into chordate and vertebrate origins.</title>
        <authorList>
            <person name="Dehal P."/>
            <person name="Satou Y."/>
            <person name="Campbell R.K."/>
            <person name="Chapman J."/>
            <person name="Degnan B."/>
            <person name="De Tomaso A."/>
            <person name="Davidson B."/>
            <person name="Di Gregorio A."/>
            <person name="Gelpke M."/>
            <person name="Goodstein D.M."/>
            <person name="Harafuji N."/>
            <person name="Hastings K.E."/>
            <person name="Ho I."/>
            <person name="Hotta K."/>
            <person name="Huang W."/>
            <person name="Kawashima T."/>
            <person name="Lemaire P."/>
            <person name="Martinez D."/>
            <person name="Meinertzhagen I.A."/>
            <person name="Necula S."/>
            <person name="Nonaka M."/>
            <person name="Putnam N."/>
            <person name="Rash S."/>
            <person name="Saiga H."/>
            <person name="Satake M."/>
            <person name="Terry A."/>
            <person name="Yamada L."/>
            <person name="Wang H.G."/>
            <person name="Awazu S."/>
            <person name="Azumi K."/>
            <person name="Boore J."/>
            <person name="Branno M."/>
            <person name="Chin-Bow S."/>
            <person name="DeSantis R."/>
            <person name="Doyle S."/>
            <person name="Francino P."/>
            <person name="Keys D.N."/>
            <person name="Haga S."/>
            <person name="Hayashi H."/>
            <person name="Hino K."/>
            <person name="Imai K.S."/>
            <person name="Inaba K."/>
            <person name="Kano S."/>
            <person name="Kobayashi K."/>
            <person name="Kobayashi M."/>
            <person name="Lee B.I."/>
            <person name="Makabe K.W."/>
            <person name="Manohar C."/>
            <person name="Matassi G."/>
            <person name="Medina M."/>
            <person name="Mochizuki Y."/>
            <person name="Mount S."/>
            <person name="Morishita T."/>
            <person name="Miura S."/>
            <person name="Nakayama A."/>
            <person name="Nishizaka S."/>
            <person name="Nomoto H."/>
            <person name="Ohta F."/>
            <person name="Oishi K."/>
            <person name="Rigoutsos I."/>
            <person name="Sano M."/>
            <person name="Sasaki A."/>
            <person name="Sasakura Y."/>
            <person name="Shoguchi E."/>
            <person name="Shin-i T."/>
            <person name="Spagnuolo A."/>
            <person name="Stainier D."/>
            <person name="Suzuki M.M."/>
            <person name="Tassy O."/>
            <person name="Takatori N."/>
            <person name="Tokuoka M."/>
            <person name="Yagi K."/>
            <person name="Yoshizaki F."/>
            <person name="Wada S."/>
            <person name="Zhang C."/>
            <person name="Hyatt P.D."/>
            <person name="Larimer F."/>
            <person name="Detter C."/>
            <person name="Doggett N."/>
            <person name="Glavina T."/>
            <person name="Hawkins T."/>
            <person name="Richardson P."/>
            <person name="Lucas S."/>
            <person name="Kohara Y."/>
            <person name="Levine M."/>
            <person name="Satoh N."/>
            <person name="Rokhsar D.S."/>
        </authorList>
    </citation>
    <scope>NUCLEOTIDE SEQUENCE [LARGE SCALE GENOMIC DNA]</scope>
</reference>
<reference evidence="3" key="4">
    <citation type="submission" date="2025-09" db="UniProtKB">
        <authorList>
            <consortium name="Ensembl"/>
        </authorList>
    </citation>
    <scope>IDENTIFICATION</scope>
</reference>
<dbReference type="OMA" id="YSHDCCD"/>
<sequence>MYLGRFLFFVLIAELGSCLTLLELAQFKSRVYTESNTGVQGFVRLSDTNLSTYEIQSNGIPDHKTGKAASKIEAQTYSIKLPTTPVFASATTCLPDGPIGMAINGVPIFNPYSHDCCDKGKKRLDNLDECWGLVDDLGRYHYMMTPACLFKLTCNNPSQLIGVAFDGFPIYGPNDETGRRITKADLDACNGRYNRYRKYRYHITTEFPYTIGCFRGVPAPGYAGTCLCSNLTEPCPNQQPPNPSTPPASRKRRSVDTGITSLTCCASANNCDHLYNDKSSANTARTTLSFLLFTFTTALTLML</sequence>
<evidence type="ECO:0000259" key="2">
    <source>
        <dbReference type="Pfam" id="PF14240"/>
    </source>
</evidence>